<dbReference type="GO" id="GO:0016829">
    <property type="term" value="F:lyase activity"/>
    <property type="evidence" value="ECO:0007669"/>
    <property type="project" value="InterPro"/>
</dbReference>
<dbReference type="InterPro" id="IPR010451">
    <property type="entry name" value="Acetoacetate_decarboxylase"/>
</dbReference>
<evidence type="ECO:0000313" key="4">
    <source>
        <dbReference type="Proteomes" id="UP001219901"/>
    </source>
</evidence>
<organism evidence="3 4">
    <name type="scientific">Candidatus Lucifugimonas marina</name>
    <dbReference type="NCBI Taxonomy" id="3038979"/>
    <lineage>
        <taxon>Bacteria</taxon>
        <taxon>Bacillati</taxon>
        <taxon>Chloroflexota</taxon>
        <taxon>Dehalococcoidia</taxon>
        <taxon>SAR202 cluster</taxon>
        <taxon>Candidatus Lucifugimonadales</taxon>
        <taxon>Candidatus Lucifugimonadaceae</taxon>
        <taxon>Candidatus Lucifugimonas</taxon>
    </lineage>
</organism>
<proteinExistence type="predicted"/>
<protein>
    <recommendedName>
        <fullName evidence="6">Acetoacetate decarboxylase</fullName>
    </recommendedName>
</protein>
<evidence type="ECO:0008006" key="6">
    <source>
        <dbReference type="Google" id="ProtNLM"/>
    </source>
</evidence>
<reference evidence="3" key="2">
    <citation type="journal article" date="2023" name="Nat. Commun.">
        <title>Cultivation of marine bacteria of the SAR202 clade.</title>
        <authorList>
            <person name="Lim Y."/>
            <person name="Seo J.H."/>
            <person name="Giovannoni S.J."/>
            <person name="Kang I."/>
            <person name="Cho J.C."/>
        </authorList>
    </citation>
    <scope>NUCLEOTIDE SEQUENCE</scope>
    <source>
        <strain evidence="3">JH1073</strain>
    </source>
</reference>
<dbReference type="Gene3D" id="2.40.400.10">
    <property type="entry name" value="Acetoacetate decarboxylase-like"/>
    <property type="match status" value="1"/>
</dbReference>
<accession>A0AAJ5ZG79</accession>
<dbReference type="Proteomes" id="UP001219901">
    <property type="component" value="Chromosome"/>
</dbReference>
<gene>
    <name evidence="2" type="ORF">GKO46_12930</name>
    <name evidence="3" type="ORF">GKO48_03690</name>
</gene>
<dbReference type="AlphaFoldDB" id="A0AAJ5ZG79"/>
<evidence type="ECO:0000313" key="5">
    <source>
        <dbReference type="Proteomes" id="UP001321249"/>
    </source>
</evidence>
<dbReference type="EMBL" id="WMBE01000005">
    <property type="protein sequence ID" value="MDG0867967.1"/>
    <property type="molecule type" value="Genomic_DNA"/>
</dbReference>
<dbReference type="SUPFAM" id="SSF160104">
    <property type="entry name" value="Acetoacetate decarboxylase-like"/>
    <property type="match status" value="1"/>
</dbReference>
<dbReference type="Proteomes" id="UP001321249">
    <property type="component" value="Unassembled WGS sequence"/>
</dbReference>
<evidence type="ECO:0000313" key="3">
    <source>
        <dbReference type="EMBL" id="WFG38745.1"/>
    </source>
</evidence>
<dbReference type="RefSeq" id="WP_342826855.1">
    <property type="nucleotide sequence ID" value="NZ_CP046146.1"/>
</dbReference>
<feature type="region of interest" description="Disordered" evidence="1">
    <location>
        <begin position="14"/>
        <end position="33"/>
    </location>
</feature>
<keyword evidence="4" id="KW-1185">Reference proteome</keyword>
<name>A0AAJ5ZG79_9CHLR</name>
<evidence type="ECO:0000256" key="1">
    <source>
        <dbReference type="SAM" id="MobiDB-lite"/>
    </source>
</evidence>
<reference evidence="4 5" key="1">
    <citation type="submission" date="2019-11" db="EMBL/GenBank/DDBJ databases">
        <authorList>
            <person name="Cho J.-C."/>
        </authorList>
    </citation>
    <scope>NUCLEOTIDE SEQUENCE [LARGE SCALE GENOMIC DNA]</scope>
    <source>
        <strain evidence="3 4">JH1073</strain>
        <strain evidence="2 5">JH702</strain>
    </source>
</reference>
<evidence type="ECO:0000313" key="2">
    <source>
        <dbReference type="EMBL" id="MDG0867967.1"/>
    </source>
</evidence>
<reference evidence="4" key="3">
    <citation type="submission" date="2023-06" db="EMBL/GenBank/DDBJ databases">
        <title>Pangenomics reveal diversification of enzyme families and niche specialization in globally abundant SAR202 bacteria.</title>
        <authorList>
            <person name="Saw J.H.W."/>
        </authorList>
    </citation>
    <scope>NUCLEOTIDE SEQUENCE [LARGE SCALE GENOMIC DNA]</scope>
    <source>
        <strain evidence="4">JH1073</strain>
    </source>
</reference>
<sequence>MSYTFKPGEMYRMPTHFGPATGPRRGHEGRRFDGVNSPKSVSLRVSFLSNAKQLENLLPPGFELYGDPIVTVNETNMTEIKWLAGRGYSVLGVTIPARFKGEKDTAVGPFLTVLWENLADPIITGREELGFSKIYCELPDIRVVGDTAGTQASWLGFTFLDMEVKNLKARTEPAAPAKVDGQLHYKYMPRTGEWGTADTQYAVITPAENPNVKIHEDLVGDGSLKWNPARWEDLPTFYQAVNAFADLEVKEFVGGGLTRSTGGKDLSDQHILY</sequence>
<dbReference type="Pfam" id="PF06314">
    <property type="entry name" value="ADC"/>
    <property type="match status" value="1"/>
</dbReference>
<dbReference type="EMBL" id="CP046147">
    <property type="protein sequence ID" value="WFG38745.1"/>
    <property type="molecule type" value="Genomic_DNA"/>
</dbReference>
<dbReference type="InterPro" id="IPR023375">
    <property type="entry name" value="ADC_dom_sf"/>
</dbReference>